<dbReference type="EMBL" id="SJOL01011936">
    <property type="protein sequence ID" value="TGZ47222.1"/>
    <property type="molecule type" value="Genomic_DNA"/>
</dbReference>
<sequence>MRDAQTNAKKNFRTKVECMKVNSGKFVSEKNAPSAH</sequence>
<keyword evidence="2" id="KW-1185">Reference proteome</keyword>
<organism evidence="1 2">
    <name type="scientific">Opisthorchis felineus</name>
    <dbReference type="NCBI Taxonomy" id="147828"/>
    <lineage>
        <taxon>Eukaryota</taxon>
        <taxon>Metazoa</taxon>
        <taxon>Spiralia</taxon>
        <taxon>Lophotrochozoa</taxon>
        <taxon>Platyhelminthes</taxon>
        <taxon>Trematoda</taxon>
        <taxon>Digenea</taxon>
        <taxon>Opisthorchiida</taxon>
        <taxon>Opisthorchiata</taxon>
        <taxon>Opisthorchiidae</taxon>
        <taxon>Opisthorchis</taxon>
    </lineage>
</organism>
<proteinExistence type="predicted"/>
<evidence type="ECO:0000313" key="2">
    <source>
        <dbReference type="Proteomes" id="UP000308267"/>
    </source>
</evidence>
<protein>
    <submittedName>
        <fullName evidence="1">Uncharacterized protein</fullName>
    </submittedName>
</protein>
<evidence type="ECO:0000313" key="1">
    <source>
        <dbReference type="EMBL" id="TGZ47222.1"/>
    </source>
</evidence>
<accession>A0A4S2KD28</accession>
<gene>
    <name evidence="1" type="ORF">CRM22_011041</name>
</gene>
<dbReference type="Proteomes" id="UP000308267">
    <property type="component" value="Unassembled WGS sequence"/>
</dbReference>
<comment type="caution">
    <text evidence="1">The sequence shown here is derived from an EMBL/GenBank/DDBJ whole genome shotgun (WGS) entry which is preliminary data.</text>
</comment>
<dbReference type="AlphaFoldDB" id="A0A4S2KD28"/>
<reference evidence="1 2" key="1">
    <citation type="journal article" date="2019" name="BMC Genomics">
        <title>New insights from Opisthorchis felineus genome: update on genomics of the epidemiologically important liver flukes.</title>
        <authorList>
            <person name="Ershov N.I."/>
            <person name="Mordvinov V.A."/>
            <person name="Prokhortchouk E.B."/>
            <person name="Pakharukova M.Y."/>
            <person name="Gunbin K.V."/>
            <person name="Ustyantsev K."/>
            <person name="Genaev M.A."/>
            <person name="Blinov A.G."/>
            <person name="Mazur A."/>
            <person name="Boulygina E."/>
            <person name="Tsygankova S."/>
            <person name="Khrameeva E."/>
            <person name="Chekanov N."/>
            <person name="Fan G."/>
            <person name="Xiao A."/>
            <person name="Zhang H."/>
            <person name="Xu X."/>
            <person name="Yang H."/>
            <person name="Solovyev V."/>
            <person name="Lee S.M."/>
            <person name="Liu X."/>
            <person name="Afonnikov D.A."/>
            <person name="Skryabin K.G."/>
        </authorList>
    </citation>
    <scope>NUCLEOTIDE SEQUENCE [LARGE SCALE GENOMIC DNA]</scope>
    <source>
        <strain evidence="1">AK-0245</strain>
        <tissue evidence="1">Whole organism</tissue>
    </source>
</reference>
<name>A0A4S2KD28_OPIFE</name>